<gene>
    <name evidence="2" type="ORF">RHSIM_Rhsim01G0088500</name>
</gene>
<dbReference type="AlphaFoldDB" id="A0A834HK58"/>
<name>A0A834HK58_RHOSS</name>
<accession>A0A834HK58</accession>
<comment type="caution">
    <text evidence="2">The sequence shown here is derived from an EMBL/GenBank/DDBJ whole genome shotgun (WGS) entry which is preliminary data.</text>
</comment>
<dbReference type="Pfam" id="PF04783">
    <property type="entry name" value="DUF630"/>
    <property type="match status" value="1"/>
</dbReference>
<protein>
    <recommendedName>
        <fullName evidence="1">DUF630 domain-containing protein</fullName>
    </recommendedName>
</protein>
<dbReference type="EMBL" id="WJXA01000001">
    <property type="protein sequence ID" value="KAF7153906.1"/>
    <property type="molecule type" value="Genomic_DNA"/>
</dbReference>
<dbReference type="OrthoDB" id="1737918at2759"/>
<proteinExistence type="predicted"/>
<evidence type="ECO:0000313" key="3">
    <source>
        <dbReference type="Proteomes" id="UP000626092"/>
    </source>
</evidence>
<organism evidence="2 3">
    <name type="scientific">Rhododendron simsii</name>
    <name type="common">Sims's rhododendron</name>
    <dbReference type="NCBI Taxonomy" id="118357"/>
    <lineage>
        <taxon>Eukaryota</taxon>
        <taxon>Viridiplantae</taxon>
        <taxon>Streptophyta</taxon>
        <taxon>Embryophyta</taxon>
        <taxon>Tracheophyta</taxon>
        <taxon>Spermatophyta</taxon>
        <taxon>Magnoliopsida</taxon>
        <taxon>eudicotyledons</taxon>
        <taxon>Gunneridae</taxon>
        <taxon>Pentapetalae</taxon>
        <taxon>asterids</taxon>
        <taxon>Ericales</taxon>
        <taxon>Ericaceae</taxon>
        <taxon>Ericoideae</taxon>
        <taxon>Rhodoreae</taxon>
        <taxon>Rhododendron</taxon>
    </lineage>
</organism>
<sequence>MCCTDSKLDDLPAVALCSDWCRFLEEAIHQSGREGVRLMLAQASHMGSVECYLKGMRDTTQVFKKSPAIWTSKAYELQSYPKQLMTKVSWKAQQFDLQTCTGKLL</sequence>
<keyword evidence="3" id="KW-1185">Reference proteome</keyword>
<dbReference type="InterPro" id="IPR006868">
    <property type="entry name" value="DUF630"/>
</dbReference>
<dbReference type="Proteomes" id="UP000626092">
    <property type="component" value="Unassembled WGS sequence"/>
</dbReference>
<evidence type="ECO:0000259" key="1">
    <source>
        <dbReference type="Pfam" id="PF04783"/>
    </source>
</evidence>
<feature type="domain" description="DUF630" evidence="1">
    <location>
        <begin position="1"/>
        <end position="31"/>
    </location>
</feature>
<reference evidence="2" key="1">
    <citation type="submission" date="2019-11" db="EMBL/GenBank/DDBJ databases">
        <authorList>
            <person name="Liu Y."/>
            <person name="Hou J."/>
            <person name="Li T.-Q."/>
            <person name="Guan C.-H."/>
            <person name="Wu X."/>
            <person name="Wu H.-Z."/>
            <person name="Ling F."/>
            <person name="Zhang R."/>
            <person name="Shi X.-G."/>
            <person name="Ren J.-P."/>
            <person name="Chen E.-F."/>
            <person name="Sun J.-M."/>
        </authorList>
    </citation>
    <scope>NUCLEOTIDE SEQUENCE</scope>
    <source>
        <strain evidence="2">Adult_tree_wgs_1</strain>
        <tissue evidence="2">Leaves</tissue>
    </source>
</reference>
<evidence type="ECO:0000313" key="2">
    <source>
        <dbReference type="EMBL" id="KAF7153906.1"/>
    </source>
</evidence>